<evidence type="ECO:0000256" key="1">
    <source>
        <dbReference type="SAM" id="SignalP"/>
    </source>
</evidence>
<dbReference type="InterPro" id="IPR005152">
    <property type="entry name" value="Lipase_secreted"/>
</dbReference>
<dbReference type="STRING" id="28042.GU90_06980"/>
<gene>
    <name evidence="2" type="ORF">GU90_06980</name>
</gene>
<dbReference type="InterPro" id="IPR029058">
    <property type="entry name" value="AB_hydrolase_fold"/>
</dbReference>
<dbReference type="SUPFAM" id="SSF53474">
    <property type="entry name" value="alpha/beta-Hydrolases"/>
    <property type="match status" value="1"/>
</dbReference>
<feature type="chain" id="PRO_5001686959" evidence="1">
    <location>
        <begin position="31"/>
        <end position="408"/>
    </location>
</feature>
<dbReference type="PANTHER" id="PTHR34853:SF1">
    <property type="entry name" value="LIPASE 5"/>
    <property type="match status" value="1"/>
</dbReference>
<dbReference type="GO" id="GO:0004806">
    <property type="term" value="F:triacylglycerol lipase activity"/>
    <property type="evidence" value="ECO:0007669"/>
    <property type="project" value="InterPro"/>
</dbReference>
<protein>
    <submittedName>
        <fullName evidence="2">Lipase</fullName>
    </submittedName>
</protein>
<dbReference type="Proteomes" id="UP000031419">
    <property type="component" value="Unassembled WGS sequence"/>
</dbReference>
<dbReference type="Pfam" id="PF03583">
    <property type="entry name" value="LIP"/>
    <property type="match status" value="1"/>
</dbReference>
<keyword evidence="1" id="KW-0732">Signal</keyword>
<dbReference type="Gene3D" id="3.40.50.1820">
    <property type="entry name" value="alpha/beta hydrolase"/>
    <property type="match status" value="1"/>
</dbReference>
<reference evidence="2 3" key="1">
    <citation type="submission" date="2014-06" db="EMBL/GenBank/DDBJ databases">
        <title>Saccharopolyspora rectivirgula DSM-43113 Genome sequencing.</title>
        <authorList>
            <person name="Barrera C."/>
            <person name="Millon L."/>
            <person name="Rognon B."/>
            <person name="Zaugg C."/>
            <person name="Monod M."/>
        </authorList>
    </citation>
    <scope>NUCLEOTIDE SEQUENCE [LARGE SCALE GENOMIC DNA]</scope>
    <source>
        <strain evidence="2 3">DSM 43113</strain>
    </source>
</reference>
<keyword evidence="3" id="KW-1185">Reference proteome</keyword>
<accession>A0A073B051</accession>
<dbReference type="AlphaFoldDB" id="A0A073B051"/>
<dbReference type="RefSeq" id="WP_029722251.1">
    <property type="nucleotide sequence ID" value="NZ_JNVU01000017.1"/>
</dbReference>
<comment type="caution">
    <text evidence="2">The sequence shown here is derived from an EMBL/GenBank/DDBJ whole genome shotgun (WGS) entry which is preliminary data.</text>
</comment>
<dbReference type="eggNOG" id="COG1073">
    <property type="taxonomic scope" value="Bacteria"/>
</dbReference>
<dbReference type="EMBL" id="JNVU01000017">
    <property type="protein sequence ID" value="KEI44956.1"/>
    <property type="molecule type" value="Genomic_DNA"/>
</dbReference>
<dbReference type="PIRSF" id="PIRSF029171">
    <property type="entry name" value="Esterase_LipA"/>
    <property type="match status" value="1"/>
</dbReference>
<dbReference type="OrthoDB" id="9798122at2"/>
<name>A0A073B051_9PSEU</name>
<dbReference type="Gene3D" id="1.10.260.130">
    <property type="match status" value="1"/>
</dbReference>
<proteinExistence type="predicted"/>
<evidence type="ECO:0000313" key="3">
    <source>
        <dbReference type="Proteomes" id="UP000031419"/>
    </source>
</evidence>
<feature type="signal peptide" evidence="1">
    <location>
        <begin position="1"/>
        <end position="30"/>
    </location>
</feature>
<organism evidence="2 3">
    <name type="scientific">Saccharopolyspora rectivirgula</name>
    <dbReference type="NCBI Taxonomy" id="28042"/>
    <lineage>
        <taxon>Bacteria</taxon>
        <taxon>Bacillati</taxon>
        <taxon>Actinomycetota</taxon>
        <taxon>Actinomycetes</taxon>
        <taxon>Pseudonocardiales</taxon>
        <taxon>Pseudonocardiaceae</taxon>
        <taxon>Saccharopolyspora</taxon>
    </lineage>
</organism>
<dbReference type="GO" id="GO:0016042">
    <property type="term" value="P:lipid catabolic process"/>
    <property type="evidence" value="ECO:0007669"/>
    <property type="project" value="InterPro"/>
</dbReference>
<evidence type="ECO:0000313" key="2">
    <source>
        <dbReference type="EMBL" id="KEI44956.1"/>
    </source>
</evidence>
<sequence>MLLSRLRGRVATLCLTTVAAAALVASPAAAAEPPSFYDPPTPLPPGENGDVIRHEPAEFFLDPLKTVRAPADAQRIMYRSTDTHGEPMAVTGTVLTPHVPWNGPGERPIVGYAPGTQGVGDDCAPSKALAAGLEYEGPFISGLLARGYAVVVTDYQGLGTPGVHTYVNRVAQGHAVLDAIRAAQQLDEANLPDDGPVGITGYSQGGGAAASAAELQPTYAPELDLKGVYAGAPPADLTDTAELLDGSYGVGLVGFALAGMHAAYPDLNIPDVLNERGKALLEDISDDCIIDIFKYSFTRSSDLTVDGRPLTDYLAEEPYRSRVDEQVIGRIDPEVPVLVAHSRFDDLVPFEQARRMAESWCEQGATVRFAAYPTPTHVATAIAAYPEAFAFLEHRFADVPAPSNCGEF</sequence>
<dbReference type="PANTHER" id="PTHR34853">
    <property type="match status" value="1"/>
</dbReference>